<feature type="transmembrane region" description="Helical" evidence="1">
    <location>
        <begin position="6"/>
        <end position="24"/>
    </location>
</feature>
<dbReference type="AlphaFoldDB" id="A0A7W7PKR4"/>
<evidence type="ECO:0000256" key="1">
    <source>
        <dbReference type="SAM" id="Phobius"/>
    </source>
</evidence>
<gene>
    <name evidence="2" type="ORF">FHS39_002523</name>
</gene>
<dbReference type="EMBL" id="JACHJH010000003">
    <property type="protein sequence ID" value="MBB4893492.1"/>
    <property type="molecule type" value="Genomic_DNA"/>
</dbReference>
<keyword evidence="1" id="KW-0472">Membrane</keyword>
<reference evidence="2 3" key="1">
    <citation type="submission" date="2020-08" db="EMBL/GenBank/DDBJ databases">
        <title>Genomic Encyclopedia of Type Strains, Phase III (KMG-III): the genomes of soil and plant-associated and newly described type strains.</title>
        <authorList>
            <person name="Whitman W."/>
        </authorList>
    </citation>
    <scope>NUCLEOTIDE SEQUENCE [LARGE SCALE GENOMIC DNA]</scope>
    <source>
        <strain evidence="2 3">CECT 3266</strain>
    </source>
</reference>
<protein>
    <submittedName>
        <fullName evidence="2">Uncharacterized protein</fullName>
    </submittedName>
</protein>
<evidence type="ECO:0000313" key="2">
    <source>
        <dbReference type="EMBL" id="MBB4893492.1"/>
    </source>
</evidence>
<accession>A0A7W7PKR4</accession>
<evidence type="ECO:0000313" key="3">
    <source>
        <dbReference type="Proteomes" id="UP000556084"/>
    </source>
</evidence>
<proteinExistence type="predicted"/>
<dbReference type="Proteomes" id="UP000556084">
    <property type="component" value="Unassembled WGS sequence"/>
</dbReference>
<name>A0A7W7PKR4_9ACTN</name>
<keyword evidence="1" id="KW-0812">Transmembrane</keyword>
<keyword evidence="1" id="KW-1133">Transmembrane helix</keyword>
<organism evidence="2 3">
    <name type="scientific">Streptomyces olivoverticillatus</name>
    <dbReference type="NCBI Taxonomy" id="66427"/>
    <lineage>
        <taxon>Bacteria</taxon>
        <taxon>Bacillati</taxon>
        <taxon>Actinomycetota</taxon>
        <taxon>Actinomycetes</taxon>
        <taxon>Kitasatosporales</taxon>
        <taxon>Streptomycetaceae</taxon>
        <taxon>Streptomyces</taxon>
    </lineage>
</organism>
<comment type="caution">
    <text evidence="2">The sequence shown here is derived from an EMBL/GenBank/DDBJ whole genome shotgun (WGS) entry which is preliminary data.</text>
</comment>
<sequence length="38" mass="4217">MSPAWYGWLIVGLVGVLLALLAALPDRTHDEPDDERPE</sequence>
<keyword evidence="3" id="KW-1185">Reference proteome</keyword>